<dbReference type="PANTHER" id="PTHR15396">
    <property type="entry name" value="RIBONUCLEASE P PROTEIN SUBUNIT P40"/>
    <property type="match status" value="1"/>
</dbReference>
<dbReference type="Proteomes" id="UP000752171">
    <property type="component" value="Unassembled WGS sequence"/>
</dbReference>
<dbReference type="RefSeq" id="XP_022528885.1">
    <property type="nucleotide sequence ID" value="XM_022673164.2"/>
</dbReference>
<name>A0A8T2M8T1_ASTMX</name>
<dbReference type="AlphaFoldDB" id="A0A8T2M8T1"/>
<organism evidence="1 2">
    <name type="scientific">Astyanax mexicanus</name>
    <name type="common">Blind cave fish</name>
    <name type="synonym">Astyanax fasciatus mexicanus</name>
    <dbReference type="NCBI Taxonomy" id="7994"/>
    <lineage>
        <taxon>Eukaryota</taxon>
        <taxon>Metazoa</taxon>
        <taxon>Chordata</taxon>
        <taxon>Craniata</taxon>
        <taxon>Vertebrata</taxon>
        <taxon>Euteleostomi</taxon>
        <taxon>Actinopterygii</taxon>
        <taxon>Neopterygii</taxon>
        <taxon>Teleostei</taxon>
        <taxon>Ostariophysi</taxon>
        <taxon>Characiformes</taxon>
        <taxon>Characoidei</taxon>
        <taxon>Acestrorhamphidae</taxon>
        <taxon>Acestrorhamphinae</taxon>
        <taxon>Astyanax</taxon>
    </lineage>
</organism>
<dbReference type="GO" id="GO:0001682">
    <property type="term" value="P:tRNA 5'-leader removal"/>
    <property type="evidence" value="ECO:0007669"/>
    <property type="project" value="InterPro"/>
</dbReference>
<dbReference type="InterPro" id="IPR013893">
    <property type="entry name" value="RNase_P_Rpp40"/>
</dbReference>
<sequence>MSPELEQCPRSLLVCEKGNFKNEKSRHESQALKHSFNCRISLLIPECGRLPVMLEKVLSNFSSYFHVQDFPVSTFLEEKWLDAVKKGGFYALSSKTRIDEDNVVAVLPSGQLILSLDKDTYEQLGLEGRPSQYSHRKTVRHIVTVDLKSLVLGTKKYQRVLLCLKERVPLKTDFLFTAAGGAVSLLDLLSKQLYEECRPALHCRTLQDLLCPSLIPSDLKGESGSVTPTQFLEWLGAVSLSISCDNQATSFLSTYACPEPQSSVSQALLCTVTGLISPQDVCKLLTEIRRYLDEPKLTSWVSLTVHGCADSPVSWGSAEHGFHKGGENFYNFVCFQNQDYWLHMATGAKDACPP</sequence>
<dbReference type="GO" id="GO:0000171">
    <property type="term" value="F:ribonuclease MRP activity"/>
    <property type="evidence" value="ECO:0007669"/>
    <property type="project" value="TreeGrafter"/>
</dbReference>
<dbReference type="GO" id="GO:0000447">
    <property type="term" value="P:endonucleolytic cleavage in ITS1 to separate SSU-rRNA from 5.8S rRNA and LSU-rRNA from tricistronic rRNA transcript (SSU-rRNA, 5.8S rRNA, LSU-rRNA)"/>
    <property type="evidence" value="ECO:0007669"/>
    <property type="project" value="TreeGrafter"/>
</dbReference>
<accession>A0A8T2M8T1</accession>
<dbReference type="EMBL" id="JAICCE010000004">
    <property type="protein sequence ID" value="KAG9278312.1"/>
    <property type="molecule type" value="Genomic_DNA"/>
</dbReference>
<evidence type="ECO:0000313" key="1">
    <source>
        <dbReference type="EMBL" id="KAG9278312.1"/>
    </source>
</evidence>
<comment type="caution">
    <text evidence="1">The sequence shown here is derived from an EMBL/GenBank/DDBJ whole genome shotgun (WGS) entry which is preliminary data.</text>
</comment>
<gene>
    <name evidence="1" type="primary">RPP40</name>
    <name evidence="1" type="ORF">AMEX_G6160</name>
</gene>
<dbReference type="PANTHER" id="PTHR15396:SF1">
    <property type="entry name" value="RIBONUCLEASE P PROTEIN SUBUNIT P40"/>
    <property type="match status" value="1"/>
</dbReference>
<dbReference type="GeneID" id="103044162"/>
<proteinExistence type="predicted"/>
<dbReference type="GO" id="GO:0000172">
    <property type="term" value="C:ribonuclease MRP complex"/>
    <property type="evidence" value="ECO:0007669"/>
    <property type="project" value="TreeGrafter"/>
</dbReference>
<protein>
    <submittedName>
        <fullName evidence="1">Ribonuclease P protein subunit p40 isoform X1</fullName>
    </submittedName>
</protein>
<dbReference type="OrthoDB" id="63112at2759"/>
<reference evidence="1 2" key="1">
    <citation type="submission" date="2021-07" db="EMBL/GenBank/DDBJ databases">
        <authorList>
            <person name="Imarazene B."/>
            <person name="Zahm M."/>
            <person name="Klopp C."/>
            <person name="Cabau C."/>
            <person name="Beille S."/>
            <person name="Jouanno E."/>
            <person name="Castinel A."/>
            <person name="Lluch J."/>
            <person name="Gil L."/>
            <person name="Kuchtly C."/>
            <person name="Lopez Roques C."/>
            <person name="Donnadieu C."/>
            <person name="Parrinello H."/>
            <person name="Journot L."/>
            <person name="Du K."/>
            <person name="Schartl M."/>
            <person name="Retaux S."/>
            <person name="Guiguen Y."/>
        </authorList>
    </citation>
    <scope>NUCLEOTIDE SEQUENCE [LARGE SCALE GENOMIC DNA]</scope>
    <source>
        <strain evidence="1">Pach_M1</strain>
        <tissue evidence="1">Testis</tissue>
    </source>
</reference>
<evidence type="ECO:0000313" key="2">
    <source>
        <dbReference type="Proteomes" id="UP000752171"/>
    </source>
</evidence>
<dbReference type="GO" id="GO:0030681">
    <property type="term" value="C:multimeric ribonuclease P complex"/>
    <property type="evidence" value="ECO:0007669"/>
    <property type="project" value="TreeGrafter"/>
</dbReference>
<dbReference type="GO" id="GO:0004526">
    <property type="term" value="F:ribonuclease P activity"/>
    <property type="evidence" value="ECO:0007669"/>
    <property type="project" value="TreeGrafter"/>
</dbReference>
<dbReference type="Pfam" id="PF08584">
    <property type="entry name" value="Ribonuc_P_40"/>
    <property type="match status" value="1"/>
</dbReference>